<evidence type="ECO:0000256" key="5">
    <source>
        <dbReference type="ARBA" id="ARBA00022692"/>
    </source>
</evidence>
<evidence type="ECO:0000256" key="9">
    <source>
        <dbReference type="ARBA" id="ARBA00023136"/>
    </source>
</evidence>
<dbReference type="CDD" id="cd00310">
    <property type="entry name" value="ATP-synt_Fo_a_6"/>
    <property type="match status" value="1"/>
</dbReference>
<name>A0A381XVQ2_9ZZZZ</name>
<keyword evidence="3" id="KW-0813">Transport</keyword>
<evidence type="ECO:0000256" key="1">
    <source>
        <dbReference type="ARBA" id="ARBA00004141"/>
    </source>
</evidence>
<evidence type="ECO:0000256" key="11">
    <source>
        <dbReference type="SAM" id="Phobius"/>
    </source>
</evidence>
<organism evidence="12">
    <name type="scientific">marine metagenome</name>
    <dbReference type="NCBI Taxonomy" id="408172"/>
    <lineage>
        <taxon>unclassified sequences</taxon>
        <taxon>metagenomes</taxon>
        <taxon>ecological metagenomes</taxon>
    </lineage>
</organism>
<keyword evidence="10" id="KW-0066">ATP synthesis</keyword>
<comment type="similarity">
    <text evidence="2">Belongs to the ATPase A chain family.</text>
</comment>
<evidence type="ECO:0000256" key="3">
    <source>
        <dbReference type="ARBA" id="ARBA00022448"/>
    </source>
</evidence>
<evidence type="ECO:0008006" key="13">
    <source>
        <dbReference type="Google" id="ProtNLM"/>
    </source>
</evidence>
<dbReference type="GO" id="GO:0045259">
    <property type="term" value="C:proton-transporting ATP synthase complex"/>
    <property type="evidence" value="ECO:0007669"/>
    <property type="project" value="UniProtKB-KW"/>
</dbReference>
<dbReference type="SUPFAM" id="SSF81336">
    <property type="entry name" value="F1F0 ATP synthase subunit A"/>
    <property type="match status" value="1"/>
</dbReference>
<evidence type="ECO:0000256" key="4">
    <source>
        <dbReference type="ARBA" id="ARBA00022547"/>
    </source>
</evidence>
<proteinExistence type="inferred from homology"/>
<evidence type="ECO:0000256" key="7">
    <source>
        <dbReference type="ARBA" id="ARBA00022989"/>
    </source>
</evidence>
<dbReference type="Pfam" id="PF00119">
    <property type="entry name" value="ATP-synt_A"/>
    <property type="match status" value="1"/>
</dbReference>
<keyword evidence="8" id="KW-0406">Ion transport</keyword>
<evidence type="ECO:0000256" key="10">
    <source>
        <dbReference type="ARBA" id="ARBA00023310"/>
    </source>
</evidence>
<dbReference type="Gene3D" id="1.20.120.220">
    <property type="entry name" value="ATP synthase, F0 complex, subunit A"/>
    <property type="match status" value="1"/>
</dbReference>
<dbReference type="GO" id="GO:0005886">
    <property type="term" value="C:plasma membrane"/>
    <property type="evidence" value="ECO:0007669"/>
    <property type="project" value="TreeGrafter"/>
</dbReference>
<keyword evidence="5 11" id="KW-0812">Transmembrane</keyword>
<keyword evidence="4" id="KW-0138">CF(0)</keyword>
<sequence>ITVFVYYHFHGVKEQGVVAYIKHFAAPPGAPMWIAPIYFPIEIISHCSRVLSLSVRLFGNVFGEELVILILFSIVPFIVPLPMMLLGIVTGSLQAFIFVMLTMIYLQGAVTVDHDHDQDHDEKVHARGDAMAAASV</sequence>
<evidence type="ECO:0000256" key="6">
    <source>
        <dbReference type="ARBA" id="ARBA00022781"/>
    </source>
</evidence>
<accession>A0A381XVQ2</accession>
<protein>
    <recommendedName>
        <fullName evidence="13">F0F1 ATP synthase subunit A</fullName>
    </recommendedName>
</protein>
<dbReference type="InterPro" id="IPR000568">
    <property type="entry name" value="ATP_synth_F0_asu"/>
</dbReference>
<comment type="subcellular location">
    <subcellularLocation>
        <location evidence="1">Membrane</location>
        <topology evidence="1">Multi-pass membrane protein</topology>
    </subcellularLocation>
</comment>
<reference evidence="12" key="1">
    <citation type="submission" date="2018-05" db="EMBL/GenBank/DDBJ databases">
        <authorList>
            <person name="Lanie J.A."/>
            <person name="Ng W.-L."/>
            <person name="Kazmierczak K.M."/>
            <person name="Andrzejewski T.M."/>
            <person name="Davidsen T.M."/>
            <person name="Wayne K.J."/>
            <person name="Tettelin H."/>
            <person name="Glass J.I."/>
            <person name="Rusch D."/>
            <person name="Podicherti R."/>
            <person name="Tsui H.-C.T."/>
            <person name="Winkler M.E."/>
        </authorList>
    </citation>
    <scope>NUCLEOTIDE SEQUENCE</scope>
</reference>
<keyword evidence="6" id="KW-0375">Hydrogen ion transport</keyword>
<keyword evidence="9 11" id="KW-0472">Membrane</keyword>
<dbReference type="InterPro" id="IPR035908">
    <property type="entry name" value="F0_ATP_A_sf"/>
</dbReference>
<feature type="transmembrane region" description="Helical" evidence="11">
    <location>
        <begin position="85"/>
        <end position="106"/>
    </location>
</feature>
<dbReference type="PANTHER" id="PTHR42823">
    <property type="entry name" value="ATP SYNTHASE SUBUNIT A, CHLOROPLASTIC"/>
    <property type="match status" value="1"/>
</dbReference>
<evidence type="ECO:0000256" key="8">
    <source>
        <dbReference type="ARBA" id="ARBA00023065"/>
    </source>
</evidence>
<gene>
    <name evidence="12" type="ORF">METZ01_LOCUS121639</name>
</gene>
<dbReference type="GO" id="GO:0046933">
    <property type="term" value="F:proton-transporting ATP synthase activity, rotational mechanism"/>
    <property type="evidence" value="ECO:0007669"/>
    <property type="project" value="TreeGrafter"/>
</dbReference>
<feature type="transmembrane region" description="Helical" evidence="11">
    <location>
        <begin position="57"/>
        <end position="79"/>
    </location>
</feature>
<feature type="non-terminal residue" evidence="12">
    <location>
        <position position="1"/>
    </location>
</feature>
<dbReference type="InterPro" id="IPR045082">
    <property type="entry name" value="ATP_syn_F0_a_bact/chloroplast"/>
</dbReference>
<dbReference type="EMBL" id="UINC01016539">
    <property type="protein sequence ID" value="SVA68785.1"/>
    <property type="molecule type" value="Genomic_DNA"/>
</dbReference>
<evidence type="ECO:0000313" key="12">
    <source>
        <dbReference type="EMBL" id="SVA68785.1"/>
    </source>
</evidence>
<dbReference type="PRINTS" id="PR00123">
    <property type="entry name" value="ATPASEA"/>
</dbReference>
<keyword evidence="7 11" id="KW-1133">Transmembrane helix</keyword>
<dbReference type="PROSITE" id="PS00449">
    <property type="entry name" value="ATPASE_A"/>
    <property type="match status" value="1"/>
</dbReference>
<dbReference type="PANTHER" id="PTHR42823:SF3">
    <property type="entry name" value="ATP SYNTHASE SUBUNIT A, CHLOROPLASTIC"/>
    <property type="match status" value="1"/>
</dbReference>
<dbReference type="AlphaFoldDB" id="A0A381XVQ2"/>
<dbReference type="InterPro" id="IPR023011">
    <property type="entry name" value="ATP_synth_F0_asu_AS"/>
</dbReference>
<dbReference type="GO" id="GO:0042777">
    <property type="term" value="P:proton motive force-driven plasma membrane ATP synthesis"/>
    <property type="evidence" value="ECO:0007669"/>
    <property type="project" value="TreeGrafter"/>
</dbReference>
<evidence type="ECO:0000256" key="2">
    <source>
        <dbReference type="ARBA" id="ARBA00006810"/>
    </source>
</evidence>